<dbReference type="EMBL" id="LNCU01000047">
    <property type="protein sequence ID" value="KWV56658.1"/>
    <property type="molecule type" value="Genomic_DNA"/>
</dbReference>
<evidence type="ECO:0000313" key="3">
    <source>
        <dbReference type="Proteomes" id="UP000057737"/>
    </source>
</evidence>
<evidence type="ECO:0000256" key="1">
    <source>
        <dbReference type="SAM" id="MobiDB-lite"/>
    </source>
</evidence>
<gene>
    <name evidence="2" type="ORF">AS156_04050</name>
</gene>
<reference evidence="2 3" key="1">
    <citation type="submission" date="2015-11" db="EMBL/GenBank/DDBJ databases">
        <title>Draft Genome Sequence of the Strain BR 10303 (Bradyrhizobium sp.) isolated from nodules of Centrolobium paraense.</title>
        <authorList>
            <person name="Zelli J.E."/>
            <person name="Simoes-Araujo J.L."/>
            <person name="Barauna A.C."/>
            <person name="Silva K."/>
        </authorList>
    </citation>
    <scope>NUCLEOTIDE SEQUENCE [LARGE SCALE GENOMIC DNA]</scope>
    <source>
        <strain evidence="2 3">BR 10303</strain>
    </source>
</reference>
<feature type="compositionally biased region" description="Basic residues" evidence="1">
    <location>
        <begin position="78"/>
        <end position="89"/>
    </location>
</feature>
<dbReference type="AlphaFoldDB" id="A0A109JX11"/>
<dbReference type="Proteomes" id="UP000057737">
    <property type="component" value="Unassembled WGS sequence"/>
</dbReference>
<accession>A0A109JX11</accession>
<evidence type="ECO:0000313" key="2">
    <source>
        <dbReference type="EMBL" id="KWV56658.1"/>
    </source>
</evidence>
<proteinExistence type="predicted"/>
<comment type="caution">
    <text evidence="2">The sequence shown here is derived from an EMBL/GenBank/DDBJ whole genome shotgun (WGS) entry which is preliminary data.</text>
</comment>
<sequence>MRTLYAGYEEIFDDHLEAVRDKRRAKVSRQAIDLHIFVTRDKQYRVVGDLIISPWWSFRKAAGGPWRERLYGTPVKSPRPKRRKGKRSKTFYISGPRFPR</sequence>
<name>A0A109JX11_9BRAD</name>
<organism evidence="2 3">
    <name type="scientific">Bradyrhizobium macuxiense</name>
    <dbReference type="NCBI Taxonomy" id="1755647"/>
    <lineage>
        <taxon>Bacteria</taxon>
        <taxon>Pseudomonadati</taxon>
        <taxon>Pseudomonadota</taxon>
        <taxon>Alphaproteobacteria</taxon>
        <taxon>Hyphomicrobiales</taxon>
        <taxon>Nitrobacteraceae</taxon>
        <taxon>Bradyrhizobium</taxon>
    </lineage>
</organism>
<keyword evidence="3" id="KW-1185">Reference proteome</keyword>
<feature type="region of interest" description="Disordered" evidence="1">
    <location>
        <begin position="69"/>
        <end position="100"/>
    </location>
</feature>
<protein>
    <submittedName>
        <fullName evidence="2">Uncharacterized protein</fullName>
    </submittedName>
</protein>